<proteinExistence type="predicted"/>
<name>A0A2V0RA43_9ZZZZ</name>
<evidence type="ECO:0000313" key="1">
    <source>
        <dbReference type="EMBL" id="GBH21944.1"/>
    </source>
</evidence>
<reference evidence="1" key="1">
    <citation type="submission" date="2017-04" db="EMBL/GenBank/DDBJ databases">
        <title>Unveiling RNA virosphere associated with marine microorganisms.</title>
        <authorList>
            <person name="Urayama S."/>
            <person name="Takaki Y."/>
            <person name="Nishi S."/>
            <person name="Yoshida Y."/>
            <person name="Deguchi S."/>
            <person name="Takai K."/>
            <person name="Nunoura T."/>
        </authorList>
    </citation>
    <scope>NUCLEOTIDE SEQUENCE</scope>
</reference>
<organism evidence="1">
    <name type="scientific">viral metagenome</name>
    <dbReference type="NCBI Taxonomy" id="1070528"/>
    <lineage>
        <taxon>unclassified sequences</taxon>
        <taxon>metagenomes</taxon>
        <taxon>organismal metagenomes</taxon>
    </lineage>
</organism>
<dbReference type="AlphaFoldDB" id="A0A2V0RA43"/>
<comment type="caution">
    <text evidence="1">The sequence shown here is derived from an EMBL/GenBank/DDBJ whole genome shotgun (WGS) entry which is preliminary data.</text>
</comment>
<accession>A0A2V0RA43</accession>
<protein>
    <submittedName>
        <fullName evidence="1">Uncharacterized protein</fullName>
    </submittedName>
</protein>
<dbReference type="EMBL" id="BDQA01000469">
    <property type="protein sequence ID" value="GBH21944.1"/>
    <property type="molecule type" value="Genomic_RNA"/>
</dbReference>
<sequence length="215" mass="24858">MKLKYSSSEKVNLKLDLNVTKEYSEFPSHFHFYSILGVCPTLDINAACDHFEKLGYDVINVAQLVAEKSRYKGVYSNRVKRIKLAYDILSMKKPNSIVVSTIISPDFIQTLIGPNRFFDTGSPKDGGIYVWDVNEVEFEEHCFDLMSKYAESYSGQELVKKVRQDAKLARTFSEAYHYGSDYHGTRFAYSTHRFLHEELELHPWSDDFTSPDLHI</sequence>